<dbReference type="CDD" id="cd14066">
    <property type="entry name" value="STKc_IRAK"/>
    <property type="match status" value="1"/>
</dbReference>
<comment type="similarity">
    <text evidence="3">In the N-terminal section; belongs to the leguminous lectin family.</text>
</comment>
<dbReference type="PROSITE" id="PS50011">
    <property type="entry name" value="PROTEIN_KINASE_DOM"/>
    <property type="match status" value="1"/>
</dbReference>
<dbReference type="EC" id="2.7.11.1" evidence="5"/>
<feature type="domain" description="Protein kinase" evidence="24">
    <location>
        <begin position="364"/>
        <end position="634"/>
    </location>
</feature>
<dbReference type="GO" id="GO:0051707">
    <property type="term" value="P:response to other organism"/>
    <property type="evidence" value="ECO:0007669"/>
    <property type="project" value="UniProtKB-ARBA"/>
</dbReference>
<evidence type="ECO:0000256" key="23">
    <source>
        <dbReference type="SAM" id="SignalP"/>
    </source>
</evidence>
<keyword evidence="18" id="KW-0325">Glycoprotein</keyword>
<evidence type="ECO:0000259" key="24">
    <source>
        <dbReference type="PROSITE" id="PS50011"/>
    </source>
</evidence>
<dbReference type="SUPFAM" id="SSF49899">
    <property type="entry name" value="Concanavalin A-like lectins/glucanases"/>
    <property type="match status" value="1"/>
</dbReference>
<evidence type="ECO:0000256" key="9">
    <source>
        <dbReference type="ARBA" id="ARBA00022692"/>
    </source>
</evidence>
<keyword evidence="17" id="KW-0675">Receptor</keyword>
<dbReference type="SUPFAM" id="SSF56112">
    <property type="entry name" value="Protein kinase-like (PK-like)"/>
    <property type="match status" value="1"/>
</dbReference>
<reference evidence="25 26" key="1">
    <citation type="submission" date="2024-04" db="EMBL/GenBank/DDBJ databases">
        <authorList>
            <person name="Fracassetti M."/>
        </authorList>
    </citation>
    <scope>NUCLEOTIDE SEQUENCE [LARGE SCALE GENOMIC DNA]</scope>
</reference>
<evidence type="ECO:0000256" key="10">
    <source>
        <dbReference type="ARBA" id="ARBA00022729"/>
    </source>
</evidence>
<feature type="transmembrane region" description="Helical" evidence="22">
    <location>
        <begin position="312"/>
        <end position="331"/>
    </location>
</feature>
<comment type="catalytic activity">
    <reaction evidence="19">
        <text>L-threonyl-[protein] + ATP = O-phospho-L-threonyl-[protein] + ADP + H(+)</text>
        <dbReference type="Rhea" id="RHEA:46608"/>
        <dbReference type="Rhea" id="RHEA-COMP:11060"/>
        <dbReference type="Rhea" id="RHEA-COMP:11605"/>
        <dbReference type="ChEBI" id="CHEBI:15378"/>
        <dbReference type="ChEBI" id="CHEBI:30013"/>
        <dbReference type="ChEBI" id="CHEBI:30616"/>
        <dbReference type="ChEBI" id="CHEBI:61977"/>
        <dbReference type="ChEBI" id="CHEBI:456216"/>
        <dbReference type="EC" id="2.7.11.1"/>
    </reaction>
</comment>
<keyword evidence="16 22" id="KW-0472">Membrane</keyword>
<keyword evidence="9 22" id="KW-0812">Transmembrane</keyword>
<evidence type="ECO:0000256" key="2">
    <source>
        <dbReference type="ARBA" id="ARBA00007606"/>
    </source>
</evidence>
<comment type="similarity">
    <text evidence="2">Belongs to the leguminous lectin family.</text>
</comment>
<evidence type="ECO:0000256" key="3">
    <source>
        <dbReference type="ARBA" id="ARBA00008536"/>
    </source>
</evidence>
<keyword evidence="15 22" id="KW-1133">Transmembrane helix</keyword>
<keyword evidence="13" id="KW-0418">Kinase</keyword>
<dbReference type="Gene3D" id="1.10.510.10">
    <property type="entry name" value="Transferase(Phosphotransferase) domain 1"/>
    <property type="match status" value="1"/>
</dbReference>
<dbReference type="Gene3D" id="3.30.200.20">
    <property type="entry name" value="Phosphorylase Kinase, domain 1"/>
    <property type="match status" value="1"/>
</dbReference>
<evidence type="ECO:0000313" key="25">
    <source>
        <dbReference type="EMBL" id="CAL1390740.1"/>
    </source>
</evidence>
<dbReference type="FunFam" id="2.60.120.200:FF:000096">
    <property type="entry name" value="L-type lectin-domain containing receptor kinase V.9"/>
    <property type="match status" value="1"/>
</dbReference>
<evidence type="ECO:0000313" key="26">
    <source>
        <dbReference type="Proteomes" id="UP001497516"/>
    </source>
</evidence>
<dbReference type="EMBL" id="OZ034818">
    <property type="protein sequence ID" value="CAL1390740.1"/>
    <property type="molecule type" value="Genomic_DNA"/>
</dbReference>
<feature type="chain" id="PRO_5043472151" description="non-specific serine/threonine protein kinase" evidence="23">
    <location>
        <begin position="37"/>
        <end position="695"/>
    </location>
</feature>
<evidence type="ECO:0000256" key="4">
    <source>
        <dbReference type="ARBA" id="ARBA00010217"/>
    </source>
</evidence>
<accession>A0AAV2EZJ8</accession>
<evidence type="ECO:0000256" key="20">
    <source>
        <dbReference type="ARBA" id="ARBA00048679"/>
    </source>
</evidence>
<dbReference type="InterPro" id="IPR001220">
    <property type="entry name" value="Legume_lectin_dom"/>
</dbReference>
<keyword evidence="8" id="KW-0808">Transferase</keyword>
<dbReference type="GO" id="GO:0005886">
    <property type="term" value="C:plasma membrane"/>
    <property type="evidence" value="ECO:0007669"/>
    <property type="project" value="UniProtKB-SubCell"/>
</dbReference>
<keyword evidence="14 21" id="KW-0067">ATP-binding</keyword>
<keyword evidence="12 21" id="KW-0547">Nucleotide-binding</keyword>
<gene>
    <name evidence="25" type="ORF">LTRI10_LOCUS31503</name>
</gene>
<dbReference type="PANTHER" id="PTHR27007">
    <property type="match status" value="1"/>
</dbReference>
<dbReference type="Pfam" id="PF00139">
    <property type="entry name" value="Lectin_legB"/>
    <property type="match status" value="1"/>
</dbReference>
<evidence type="ECO:0000256" key="13">
    <source>
        <dbReference type="ARBA" id="ARBA00022777"/>
    </source>
</evidence>
<dbReference type="PROSITE" id="PS00108">
    <property type="entry name" value="PROTEIN_KINASE_ST"/>
    <property type="match status" value="1"/>
</dbReference>
<evidence type="ECO:0000256" key="7">
    <source>
        <dbReference type="ARBA" id="ARBA00022527"/>
    </source>
</evidence>
<evidence type="ECO:0000256" key="17">
    <source>
        <dbReference type="ARBA" id="ARBA00023170"/>
    </source>
</evidence>
<evidence type="ECO:0000256" key="1">
    <source>
        <dbReference type="ARBA" id="ARBA00004251"/>
    </source>
</evidence>
<evidence type="ECO:0000256" key="14">
    <source>
        <dbReference type="ARBA" id="ARBA00022840"/>
    </source>
</evidence>
<proteinExistence type="inferred from homology"/>
<keyword evidence="7" id="KW-0723">Serine/threonine-protein kinase</keyword>
<dbReference type="Proteomes" id="UP001497516">
    <property type="component" value="Chromosome 5"/>
</dbReference>
<name>A0AAV2EZJ8_9ROSI</name>
<organism evidence="25 26">
    <name type="scientific">Linum trigynum</name>
    <dbReference type="NCBI Taxonomy" id="586398"/>
    <lineage>
        <taxon>Eukaryota</taxon>
        <taxon>Viridiplantae</taxon>
        <taxon>Streptophyta</taxon>
        <taxon>Embryophyta</taxon>
        <taxon>Tracheophyta</taxon>
        <taxon>Spermatophyta</taxon>
        <taxon>Magnoliopsida</taxon>
        <taxon>eudicotyledons</taxon>
        <taxon>Gunneridae</taxon>
        <taxon>Pentapetalae</taxon>
        <taxon>rosids</taxon>
        <taxon>fabids</taxon>
        <taxon>Malpighiales</taxon>
        <taxon>Linaceae</taxon>
        <taxon>Linum</taxon>
    </lineage>
</organism>
<dbReference type="Pfam" id="PF07714">
    <property type="entry name" value="PK_Tyr_Ser-Thr"/>
    <property type="match status" value="1"/>
</dbReference>
<evidence type="ECO:0000256" key="12">
    <source>
        <dbReference type="ARBA" id="ARBA00022741"/>
    </source>
</evidence>
<keyword evidence="11" id="KW-0430">Lectin</keyword>
<dbReference type="InterPro" id="IPR013320">
    <property type="entry name" value="ConA-like_dom_sf"/>
</dbReference>
<dbReference type="InterPro" id="IPR050528">
    <property type="entry name" value="L-type_Lectin-RKs"/>
</dbReference>
<comment type="similarity">
    <text evidence="4">In the C-terminal section; belongs to the protein kinase superfamily. Ser/Thr protein kinase family.</text>
</comment>
<evidence type="ECO:0000256" key="15">
    <source>
        <dbReference type="ARBA" id="ARBA00022989"/>
    </source>
</evidence>
<dbReference type="PROSITE" id="PS00107">
    <property type="entry name" value="PROTEIN_KINASE_ATP"/>
    <property type="match status" value="1"/>
</dbReference>
<comment type="subcellular location">
    <subcellularLocation>
        <location evidence="1">Cell membrane</location>
        <topology evidence="1">Single-pass type I membrane protein</topology>
    </subcellularLocation>
</comment>
<evidence type="ECO:0000256" key="18">
    <source>
        <dbReference type="ARBA" id="ARBA00023180"/>
    </source>
</evidence>
<dbReference type="GO" id="GO:0030246">
    <property type="term" value="F:carbohydrate binding"/>
    <property type="evidence" value="ECO:0007669"/>
    <property type="project" value="UniProtKB-KW"/>
</dbReference>
<dbReference type="AlphaFoldDB" id="A0AAV2EZJ8"/>
<keyword evidence="6" id="KW-1003">Cell membrane</keyword>
<protein>
    <recommendedName>
        <fullName evidence="5">non-specific serine/threonine protein kinase</fullName>
        <ecNumber evidence="5">2.7.11.1</ecNumber>
    </recommendedName>
</protein>
<evidence type="ECO:0000256" key="11">
    <source>
        <dbReference type="ARBA" id="ARBA00022734"/>
    </source>
</evidence>
<keyword evidence="10 23" id="KW-0732">Signal</keyword>
<dbReference type="FunFam" id="3.30.200.20:FF:000112">
    <property type="entry name" value="Lectin-domain containing receptor kinase A4.3"/>
    <property type="match status" value="1"/>
</dbReference>
<dbReference type="GO" id="GO:0004674">
    <property type="term" value="F:protein serine/threonine kinase activity"/>
    <property type="evidence" value="ECO:0007669"/>
    <property type="project" value="UniProtKB-KW"/>
</dbReference>
<evidence type="ECO:0000256" key="22">
    <source>
        <dbReference type="SAM" id="Phobius"/>
    </source>
</evidence>
<dbReference type="InterPro" id="IPR011009">
    <property type="entry name" value="Kinase-like_dom_sf"/>
</dbReference>
<comment type="catalytic activity">
    <reaction evidence="20">
        <text>L-seryl-[protein] + ATP = O-phospho-L-seryl-[protein] + ADP + H(+)</text>
        <dbReference type="Rhea" id="RHEA:17989"/>
        <dbReference type="Rhea" id="RHEA-COMP:9863"/>
        <dbReference type="Rhea" id="RHEA-COMP:11604"/>
        <dbReference type="ChEBI" id="CHEBI:15378"/>
        <dbReference type="ChEBI" id="CHEBI:29999"/>
        <dbReference type="ChEBI" id="CHEBI:30616"/>
        <dbReference type="ChEBI" id="CHEBI:83421"/>
        <dbReference type="ChEBI" id="CHEBI:456216"/>
        <dbReference type="EC" id="2.7.11.1"/>
    </reaction>
</comment>
<dbReference type="GO" id="GO:0006952">
    <property type="term" value="P:defense response"/>
    <property type="evidence" value="ECO:0007669"/>
    <property type="project" value="UniProtKB-ARBA"/>
</dbReference>
<dbReference type="InterPro" id="IPR017441">
    <property type="entry name" value="Protein_kinase_ATP_BS"/>
</dbReference>
<dbReference type="GO" id="GO:0005524">
    <property type="term" value="F:ATP binding"/>
    <property type="evidence" value="ECO:0007669"/>
    <property type="project" value="UniProtKB-UniRule"/>
</dbReference>
<dbReference type="FunFam" id="1.10.510.10:FF:000108">
    <property type="entry name" value="L-type lectin-domain containing receptor kinase S.4"/>
    <property type="match status" value="1"/>
</dbReference>
<evidence type="ECO:0000256" key="6">
    <source>
        <dbReference type="ARBA" id="ARBA00022475"/>
    </source>
</evidence>
<dbReference type="InterPro" id="IPR008271">
    <property type="entry name" value="Ser/Thr_kinase_AS"/>
</dbReference>
<evidence type="ECO:0000256" key="21">
    <source>
        <dbReference type="PROSITE-ProRule" id="PRU10141"/>
    </source>
</evidence>
<dbReference type="Gene3D" id="2.60.120.200">
    <property type="match status" value="1"/>
</dbReference>
<evidence type="ECO:0000256" key="5">
    <source>
        <dbReference type="ARBA" id="ARBA00012513"/>
    </source>
</evidence>
<feature type="binding site" evidence="21">
    <location>
        <position position="393"/>
    </location>
    <ligand>
        <name>ATP</name>
        <dbReference type="ChEBI" id="CHEBI:30616"/>
    </ligand>
</feature>
<feature type="signal peptide" evidence="23">
    <location>
        <begin position="1"/>
        <end position="36"/>
    </location>
</feature>
<keyword evidence="26" id="KW-1185">Reference proteome</keyword>
<dbReference type="InterPro" id="IPR000719">
    <property type="entry name" value="Prot_kinase_dom"/>
</dbReference>
<dbReference type="CDD" id="cd06899">
    <property type="entry name" value="lectin_legume_LecRK_Arcelin_ConA"/>
    <property type="match status" value="1"/>
</dbReference>
<dbReference type="SMART" id="SM00220">
    <property type="entry name" value="S_TKc"/>
    <property type="match status" value="1"/>
</dbReference>
<evidence type="ECO:0000256" key="19">
    <source>
        <dbReference type="ARBA" id="ARBA00047899"/>
    </source>
</evidence>
<evidence type="ECO:0000256" key="8">
    <source>
        <dbReference type="ARBA" id="ARBA00022679"/>
    </source>
</evidence>
<dbReference type="InterPro" id="IPR001245">
    <property type="entry name" value="Ser-Thr/Tyr_kinase_cat_dom"/>
</dbReference>
<sequence>MAAAPSSPPAAAAIMGFLFLAPLLIHFSTLLPAANSQNPEPTSFTYNGFHKANLLFDSQAKILPDGLLQLTNHTQLVTGHAFHHRTFNFNPNSSDSSLSFSTTFVFAMVPESPATGGHGIAFVISPTTDFTHAVASQHLGLFNSTNMGSESNHVVAVELDAMRSPEFQDIDDNHVGLDLNTLISTPSAPVSYVSDADGVNRTLRLLSGDRIQVWIRYDDGEKRMNITVAPFMTTSRPKKPLISTPVDLSAYLNESMYVGFSSSTSTVTSAQYILGWSFTKGEEEPPPLDLRLLPVSPRPSKPAKKLGTAPKVFLVILSISLIATAVGAYLLRLRRYRELREDWEKEYNPQRLCYKDLYRATHGFKEKEVLGSGGFGKVYRGILPKSKIEVAVKRISHDSRQGMKEFVAEIVSMGRLRHRNLVHLLGYCRRKGELLLVYDYMPNGSLDTFLFNDEKPILDWSSRYQILRGVASGLLYLHEEWEQVVLHRDIKASNVLLDADLNGRLGDFGLARLYDHGSNPQTTHVVGTVGYLAPEMSRLGKATTATDVYAFGVFMLEVACGKRPIDAQALPAEVILVDWVIDCWKRGAIWEAGDPKLAGEYAREEMAAVLKLGLYCSHNMPAFRPSMRQVMQYLDGDCNLPDVPLESSGIGAFAMGGRETSEFAMSSFPSSVVVGKDYTTVGSLSSTDSILHDGR</sequence>
<evidence type="ECO:0000256" key="16">
    <source>
        <dbReference type="ARBA" id="ARBA00023136"/>
    </source>
</evidence>